<evidence type="ECO:0000313" key="2">
    <source>
        <dbReference type="Proteomes" id="UP000216020"/>
    </source>
</evidence>
<protein>
    <submittedName>
        <fullName evidence="1">Uncharacterized protein</fullName>
    </submittedName>
</protein>
<evidence type="ECO:0000313" key="1">
    <source>
        <dbReference type="EMBL" id="OZI31350.1"/>
    </source>
</evidence>
<gene>
    <name evidence="1" type="ORF">CAL29_25890</name>
</gene>
<dbReference type="AlphaFoldDB" id="A0A261S3H6"/>
<dbReference type="EMBL" id="NEVM01000005">
    <property type="protein sequence ID" value="OZI31350.1"/>
    <property type="molecule type" value="Genomic_DNA"/>
</dbReference>
<proteinExistence type="predicted"/>
<accession>A0A261S3H6</accession>
<sequence>MTASPVENADGTPLAAGIPLIWTLDAHTYQYALGRQSSDDATVANTTSYKWQSNTITDRQMKYLGADAITVSLAIGDGDPPMSLGILSVPIQPLLSAPVWSFQSIYGNVVTQELHDSCMTTGYPVSIPITVNGTYQGDLINLYAYDPKDEAREVRYSLQTHVVTAAEAGRSIAMYVPVDTPPLNGNGNYNLAYLYLKAGVQSLGDSQPTPIVVELANPDPYGPIAEGLTSPRVAPSPYNLANENNKDSVTFTVTFDGTIAPKEGDTIEPNFRVVGYTMANFNVVTQKKLPKYTITAADIANKTIVYTFPDAATRRTTWTYVDLAGIDGSNGSMFYKYQSVGQKTALSSPPRPWGIDTVAPYSGEDETVPPEIRKAREALMAKLDALKK</sequence>
<dbReference type="Proteomes" id="UP000216020">
    <property type="component" value="Unassembled WGS sequence"/>
</dbReference>
<organism evidence="1 2">
    <name type="scientific">Bordetella genomosp. 10</name>
    <dbReference type="NCBI Taxonomy" id="1416804"/>
    <lineage>
        <taxon>Bacteria</taxon>
        <taxon>Pseudomonadati</taxon>
        <taxon>Pseudomonadota</taxon>
        <taxon>Betaproteobacteria</taxon>
        <taxon>Burkholderiales</taxon>
        <taxon>Alcaligenaceae</taxon>
        <taxon>Bordetella</taxon>
    </lineage>
</organism>
<reference evidence="2" key="1">
    <citation type="submission" date="2017-05" db="EMBL/GenBank/DDBJ databases">
        <title>Complete and WGS of Bordetella genogroups.</title>
        <authorList>
            <person name="Spilker T."/>
            <person name="Lipuma J."/>
        </authorList>
    </citation>
    <scope>NUCLEOTIDE SEQUENCE [LARGE SCALE GENOMIC DNA]</scope>
    <source>
        <strain evidence="2">AU16122</strain>
    </source>
</reference>
<comment type="caution">
    <text evidence="1">The sequence shown here is derived from an EMBL/GenBank/DDBJ whole genome shotgun (WGS) entry which is preliminary data.</text>
</comment>
<keyword evidence="2" id="KW-1185">Reference proteome</keyword>
<name>A0A261S3H6_9BORD</name>